<evidence type="ECO:0000256" key="19">
    <source>
        <dbReference type="HAMAP-Rule" id="MF_00037"/>
    </source>
</evidence>
<keyword evidence="9 19" id="KW-0285">Flavoprotein</keyword>
<comment type="caution">
    <text evidence="19">Lacks conserved residue(s) required for the propagation of feature annotation.</text>
</comment>
<dbReference type="GO" id="GO:0008762">
    <property type="term" value="F:UDP-N-acetylmuramate dehydrogenase activity"/>
    <property type="evidence" value="ECO:0007669"/>
    <property type="project" value="UniProtKB-UniRule"/>
</dbReference>
<dbReference type="HAMAP" id="MF_00037">
    <property type="entry name" value="MurB"/>
    <property type="match status" value="1"/>
</dbReference>
<dbReference type="RefSeq" id="WP_114367430.1">
    <property type="nucleotide sequence ID" value="NZ_QPEX01000010.1"/>
</dbReference>
<dbReference type="InterPro" id="IPR036635">
    <property type="entry name" value="MurB_C_sf"/>
</dbReference>
<keyword evidence="8 19" id="KW-0132">Cell division</keyword>
<evidence type="ECO:0000313" key="22">
    <source>
        <dbReference type="Proteomes" id="UP000253562"/>
    </source>
</evidence>
<dbReference type="Proteomes" id="UP000253562">
    <property type="component" value="Unassembled WGS sequence"/>
</dbReference>
<dbReference type="InterPro" id="IPR016169">
    <property type="entry name" value="FAD-bd_PCMH_sub2"/>
</dbReference>
<evidence type="ECO:0000313" key="21">
    <source>
        <dbReference type="EMBL" id="RCS54363.1"/>
    </source>
</evidence>
<dbReference type="PANTHER" id="PTHR21071:SF4">
    <property type="entry name" value="UDP-N-ACETYLENOLPYRUVOYLGLUCOSAMINE REDUCTASE"/>
    <property type="match status" value="1"/>
</dbReference>
<evidence type="ECO:0000256" key="2">
    <source>
        <dbReference type="ARBA" id="ARBA00003921"/>
    </source>
</evidence>
<evidence type="ECO:0000256" key="5">
    <source>
        <dbReference type="ARBA" id="ARBA00012518"/>
    </source>
</evidence>
<organism evidence="21 22">
    <name type="scientific">Bremerella cremea</name>
    <dbReference type="NCBI Taxonomy" id="1031537"/>
    <lineage>
        <taxon>Bacteria</taxon>
        <taxon>Pseudomonadati</taxon>
        <taxon>Planctomycetota</taxon>
        <taxon>Planctomycetia</taxon>
        <taxon>Pirellulales</taxon>
        <taxon>Pirellulaceae</taxon>
        <taxon>Bremerella</taxon>
    </lineage>
</organism>
<comment type="pathway">
    <text evidence="4 19">Cell wall biogenesis; peptidoglycan biosynthesis.</text>
</comment>
<dbReference type="SUPFAM" id="SSF56176">
    <property type="entry name" value="FAD-binding/transporter-associated domain-like"/>
    <property type="match status" value="1"/>
</dbReference>
<evidence type="ECO:0000256" key="7">
    <source>
        <dbReference type="ARBA" id="ARBA00022490"/>
    </source>
</evidence>
<keyword evidence="12 19" id="KW-0133">Cell shape</keyword>
<evidence type="ECO:0000256" key="12">
    <source>
        <dbReference type="ARBA" id="ARBA00022960"/>
    </source>
</evidence>
<reference evidence="21 22" key="1">
    <citation type="submission" date="2018-07" db="EMBL/GenBank/DDBJ databases">
        <title>Comparative genomes isolates from brazilian mangrove.</title>
        <authorList>
            <person name="De Araujo J.E."/>
            <person name="Taketani R.G."/>
            <person name="Silva M.C.P."/>
            <person name="Lourenco M.V."/>
            <person name="Oliveira V.M."/>
            <person name="Andreote F.D."/>
        </authorList>
    </citation>
    <scope>NUCLEOTIDE SEQUENCE [LARGE SCALE GENOMIC DNA]</scope>
    <source>
        <strain evidence="21 22">HEX PRIS-MGV</strain>
    </source>
</reference>
<keyword evidence="16 19" id="KW-0961">Cell wall biogenesis/degradation</keyword>
<dbReference type="EC" id="1.3.1.98" evidence="5 19"/>
<comment type="cofactor">
    <cofactor evidence="1 19">
        <name>FAD</name>
        <dbReference type="ChEBI" id="CHEBI:57692"/>
    </cofactor>
</comment>
<evidence type="ECO:0000256" key="6">
    <source>
        <dbReference type="ARBA" id="ARBA00015188"/>
    </source>
</evidence>
<evidence type="ECO:0000256" key="11">
    <source>
        <dbReference type="ARBA" id="ARBA00022857"/>
    </source>
</evidence>
<dbReference type="GO" id="GO:0009252">
    <property type="term" value="P:peptidoglycan biosynthetic process"/>
    <property type="evidence" value="ECO:0007669"/>
    <property type="project" value="UniProtKB-UniRule"/>
</dbReference>
<dbReference type="GO" id="GO:0008360">
    <property type="term" value="P:regulation of cell shape"/>
    <property type="evidence" value="ECO:0007669"/>
    <property type="project" value="UniProtKB-KW"/>
</dbReference>
<evidence type="ECO:0000256" key="8">
    <source>
        <dbReference type="ARBA" id="ARBA00022618"/>
    </source>
</evidence>
<evidence type="ECO:0000256" key="16">
    <source>
        <dbReference type="ARBA" id="ARBA00023316"/>
    </source>
</evidence>
<accession>A0A368KVA7</accession>
<protein>
    <recommendedName>
        <fullName evidence="6 19">UDP-N-acetylenolpyruvoylglucosamine reductase</fullName>
        <ecNumber evidence="5 19">1.3.1.98</ecNumber>
    </recommendedName>
    <alternativeName>
        <fullName evidence="17 19">UDP-N-acetylmuramate dehydrogenase</fullName>
    </alternativeName>
</protein>
<comment type="function">
    <text evidence="2 19">Cell wall formation.</text>
</comment>
<comment type="caution">
    <text evidence="21">The sequence shown here is derived from an EMBL/GenBank/DDBJ whole genome shotgun (WGS) entry which is preliminary data.</text>
</comment>
<dbReference type="NCBIfam" id="NF010480">
    <property type="entry name" value="PRK13905.1"/>
    <property type="match status" value="1"/>
</dbReference>
<dbReference type="Pfam" id="PF01565">
    <property type="entry name" value="FAD_binding_4"/>
    <property type="match status" value="1"/>
</dbReference>
<evidence type="ECO:0000256" key="9">
    <source>
        <dbReference type="ARBA" id="ARBA00022630"/>
    </source>
</evidence>
<dbReference type="InterPro" id="IPR006094">
    <property type="entry name" value="Oxid_FAD_bind_N"/>
</dbReference>
<dbReference type="Gene3D" id="3.30.465.10">
    <property type="match status" value="1"/>
</dbReference>
<evidence type="ECO:0000256" key="14">
    <source>
        <dbReference type="ARBA" id="ARBA00023002"/>
    </source>
</evidence>
<keyword evidence="13 19" id="KW-0573">Peptidoglycan synthesis</keyword>
<name>A0A368KVA7_9BACT</name>
<feature type="active site" evidence="19">
    <location>
        <position position="170"/>
    </location>
</feature>
<dbReference type="GO" id="GO:0071555">
    <property type="term" value="P:cell wall organization"/>
    <property type="evidence" value="ECO:0007669"/>
    <property type="project" value="UniProtKB-KW"/>
</dbReference>
<keyword evidence="15 19" id="KW-0131">Cell cycle</keyword>
<keyword evidence="7 19" id="KW-0963">Cytoplasm</keyword>
<dbReference type="PROSITE" id="PS51387">
    <property type="entry name" value="FAD_PCMH"/>
    <property type="match status" value="1"/>
</dbReference>
<comment type="similarity">
    <text evidence="19">Belongs to the MurB family.</text>
</comment>
<evidence type="ECO:0000256" key="15">
    <source>
        <dbReference type="ARBA" id="ARBA00023306"/>
    </source>
</evidence>
<dbReference type="Pfam" id="PF02873">
    <property type="entry name" value="MurB_C"/>
    <property type="match status" value="1"/>
</dbReference>
<keyword evidence="14 19" id="KW-0560">Oxidoreductase</keyword>
<evidence type="ECO:0000256" key="10">
    <source>
        <dbReference type="ARBA" id="ARBA00022827"/>
    </source>
</evidence>
<gene>
    <name evidence="19" type="primary">murB</name>
    <name evidence="21" type="ORF">DTL42_04245</name>
</gene>
<dbReference type="UniPathway" id="UPA00219"/>
<keyword evidence="10 19" id="KW-0274">FAD</keyword>
<dbReference type="OrthoDB" id="9804753at2"/>
<evidence type="ECO:0000256" key="1">
    <source>
        <dbReference type="ARBA" id="ARBA00001974"/>
    </source>
</evidence>
<evidence type="ECO:0000256" key="3">
    <source>
        <dbReference type="ARBA" id="ARBA00004496"/>
    </source>
</evidence>
<feature type="domain" description="FAD-binding PCMH-type" evidence="20">
    <location>
        <begin position="24"/>
        <end position="242"/>
    </location>
</feature>
<dbReference type="EMBL" id="QPEX01000010">
    <property type="protein sequence ID" value="RCS54363.1"/>
    <property type="molecule type" value="Genomic_DNA"/>
</dbReference>
<dbReference type="InterPro" id="IPR016167">
    <property type="entry name" value="FAD-bd_PCMH_sub1"/>
</dbReference>
<dbReference type="GO" id="GO:0051301">
    <property type="term" value="P:cell division"/>
    <property type="evidence" value="ECO:0007669"/>
    <property type="project" value="UniProtKB-KW"/>
</dbReference>
<dbReference type="InterPro" id="IPR016166">
    <property type="entry name" value="FAD-bd_PCMH"/>
</dbReference>
<dbReference type="AlphaFoldDB" id="A0A368KVA7"/>
<evidence type="ECO:0000259" key="20">
    <source>
        <dbReference type="PROSITE" id="PS51387"/>
    </source>
</evidence>
<evidence type="ECO:0000256" key="4">
    <source>
        <dbReference type="ARBA" id="ARBA00004752"/>
    </source>
</evidence>
<dbReference type="InterPro" id="IPR003170">
    <property type="entry name" value="MurB"/>
</dbReference>
<comment type="subcellular location">
    <subcellularLocation>
        <location evidence="3 19">Cytoplasm</location>
    </subcellularLocation>
</comment>
<proteinExistence type="inferred from homology"/>
<evidence type="ECO:0000256" key="13">
    <source>
        <dbReference type="ARBA" id="ARBA00022984"/>
    </source>
</evidence>
<dbReference type="InterPro" id="IPR036318">
    <property type="entry name" value="FAD-bd_PCMH-like_sf"/>
</dbReference>
<sequence>MELTAGFEHFVRTDEPLAKYTGLKLGGSAEYFAEPTSVDELVAVVKRSRELNIPTRVLGGGSNLLINDVGVPGLVIYLHHPAFSQIEIEGNRLTAGGGAKLSHVISTAVGKGLAGLEGLAGVPGTIGGALHGNAGANGVDIGHRTVEATVMTRGGEILTRTTQDLHFTYRQSSLDELVILNGVFELEPTDSQELTRRMQKFWIVQKASQPGGNENMGYLFFDPPGLSASSLIEQAGLKGTKVGGAEICPEHTNFVIASSEATSNDVMRLAELVQGRVKEVTGMDLTCQLINW</sequence>
<dbReference type="InterPro" id="IPR011601">
    <property type="entry name" value="MurB_C"/>
</dbReference>
<comment type="catalytic activity">
    <reaction evidence="18 19">
        <text>UDP-N-acetyl-alpha-D-muramate + NADP(+) = UDP-N-acetyl-3-O-(1-carboxyvinyl)-alpha-D-glucosamine + NADPH + H(+)</text>
        <dbReference type="Rhea" id="RHEA:12248"/>
        <dbReference type="ChEBI" id="CHEBI:15378"/>
        <dbReference type="ChEBI" id="CHEBI:57783"/>
        <dbReference type="ChEBI" id="CHEBI:58349"/>
        <dbReference type="ChEBI" id="CHEBI:68483"/>
        <dbReference type="ChEBI" id="CHEBI:70757"/>
        <dbReference type="EC" id="1.3.1.98"/>
    </reaction>
</comment>
<evidence type="ECO:0000256" key="17">
    <source>
        <dbReference type="ARBA" id="ARBA00031026"/>
    </source>
</evidence>
<dbReference type="PANTHER" id="PTHR21071">
    <property type="entry name" value="UDP-N-ACETYLENOLPYRUVOYLGLUCOSAMINE REDUCTASE"/>
    <property type="match status" value="1"/>
</dbReference>
<dbReference type="SUPFAM" id="SSF56194">
    <property type="entry name" value="Uridine diphospho-N-Acetylenolpyruvylglucosamine reductase, MurB, C-terminal domain"/>
    <property type="match status" value="1"/>
</dbReference>
<dbReference type="GO" id="GO:0005829">
    <property type="term" value="C:cytosol"/>
    <property type="evidence" value="ECO:0007669"/>
    <property type="project" value="TreeGrafter"/>
</dbReference>
<keyword evidence="11 19" id="KW-0521">NADP</keyword>
<dbReference type="Gene3D" id="3.30.43.10">
    <property type="entry name" value="Uridine Diphospho-n-acetylenolpyruvylglucosamine Reductase, domain 2"/>
    <property type="match status" value="1"/>
</dbReference>
<dbReference type="GO" id="GO:0071949">
    <property type="term" value="F:FAD binding"/>
    <property type="evidence" value="ECO:0007669"/>
    <property type="project" value="InterPro"/>
</dbReference>
<evidence type="ECO:0000256" key="18">
    <source>
        <dbReference type="ARBA" id="ARBA00048914"/>
    </source>
</evidence>
<dbReference type="NCBIfam" id="TIGR00179">
    <property type="entry name" value="murB"/>
    <property type="match status" value="1"/>
</dbReference>
<dbReference type="Gene3D" id="3.90.78.10">
    <property type="entry name" value="UDP-N-acetylenolpyruvoylglucosamine reductase, C-terminal domain"/>
    <property type="match status" value="1"/>
</dbReference>